<reference evidence="3 4" key="1">
    <citation type="submission" date="2024-01" db="EMBL/GenBank/DDBJ databases">
        <authorList>
            <person name="Allen C."/>
            <person name="Tagirdzhanova G."/>
        </authorList>
    </citation>
    <scope>NUCLEOTIDE SEQUENCE [LARGE SCALE GENOMIC DNA]</scope>
</reference>
<comment type="caution">
    <text evidence="3">The sequence shown here is derived from an EMBL/GenBank/DDBJ whole genome shotgun (WGS) entry which is preliminary data.</text>
</comment>
<organism evidence="3 4">
    <name type="scientific">Sporothrix eucalyptigena</name>
    <dbReference type="NCBI Taxonomy" id="1812306"/>
    <lineage>
        <taxon>Eukaryota</taxon>
        <taxon>Fungi</taxon>
        <taxon>Dikarya</taxon>
        <taxon>Ascomycota</taxon>
        <taxon>Pezizomycotina</taxon>
        <taxon>Sordariomycetes</taxon>
        <taxon>Sordariomycetidae</taxon>
        <taxon>Ophiostomatales</taxon>
        <taxon>Ophiostomataceae</taxon>
        <taxon>Sporothrix</taxon>
    </lineage>
</organism>
<feature type="domain" description="AMP-dependent synthetase/ligase" evidence="1">
    <location>
        <begin position="48"/>
        <end position="422"/>
    </location>
</feature>
<protein>
    <recommendedName>
        <fullName evidence="5">Phenylacetyl-CoA ligase</fullName>
    </recommendedName>
</protein>
<accession>A0ABP0CSS9</accession>
<feature type="domain" description="AMP-binding enzyme C-terminal" evidence="2">
    <location>
        <begin position="480"/>
        <end position="561"/>
    </location>
</feature>
<keyword evidence="4" id="KW-1185">Reference proteome</keyword>
<evidence type="ECO:0008006" key="5">
    <source>
        <dbReference type="Google" id="ProtNLM"/>
    </source>
</evidence>
<proteinExistence type="predicted"/>
<dbReference type="InterPro" id="IPR045851">
    <property type="entry name" value="AMP-bd_C_sf"/>
</dbReference>
<evidence type="ECO:0000313" key="4">
    <source>
        <dbReference type="Proteomes" id="UP001642482"/>
    </source>
</evidence>
<gene>
    <name evidence="3" type="ORF">SEUCBS140593_009186</name>
</gene>
<dbReference type="PANTHER" id="PTHR24096">
    <property type="entry name" value="LONG-CHAIN-FATTY-ACID--COA LIGASE"/>
    <property type="match status" value="1"/>
</dbReference>
<dbReference type="Proteomes" id="UP001642482">
    <property type="component" value="Unassembled WGS sequence"/>
</dbReference>
<evidence type="ECO:0000259" key="1">
    <source>
        <dbReference type="Pfam" id="PF00501"/>
    </source>
</evidence>
<dbReference type="SUPFAM" id="SSF56801">
    <property type="entry name" value="Acetyl-CoA synthetase-like"/>
    <property type="match status" value="1"/>
</dbReference>
<dbReference type="InterPro" id="IPR000873">
    <property type="entry name" value="AMP-dep_synth/lig_dom"/>
</dbReference>
<dbReference type="EMBL" id="CAWUHD010000144">
    <property type="protein sequence ID" value="CAK7235153.1"/>
    <property type="molecule type" value="Genomic_DNA"/>
</dbReference>
<dbReference type="Gene3D" id="3.30.300.30">
    <property type="match status" value="1"/>
</dbReference>
<dbReference type="InterPro" id="IPR020845">
    <property type="entry name" value="AMP-binding_CS"/>
</dbReference>
<dbReference type="Gene3D" id="3.40.50.12780">
    <property type="entry name" value="N-terminal domain of ligase-like"/>
    <property type="match status" value="1"/>
</dbReference>
<dbReference type="InterPro" id="IPR025110">
    <property type="entry name" value="AMP-bd_C"/>
</dbReference>
<dbReference type="Pfam" id="PF13193">
    <property type="entry name" value="AMP-binding_C"/>
    <property type="match status" value="1"/>
</dbReference>
<name>A0ABP0CSS9_9PEZI</name>
<evidence type="ECO:0000259" key="2">
    <source>
        <dbReference type="Pfam" id="PF13193"/>
    </source>
</evidence>
<evidence type="ECO:0000313" key="3">
    <source>
        <dbReference type="EMBL" id="CAK7235153.1"/>
    </source>
</evidence>
<dbReference type="PROSITE" id="PS00455">
    <property type="entry name" value="AMP_BINDING"/>
    <property type="match status" value="1"/>
</dbReference>
<sequence>MVFHPPAWVPQLPIDPPDSVTIEQFMTSESFGRQPFSKSRNPFTCGLTGKTYSWPEMTQRVDYLSRAIGKRLGWQAAEGTPWDKVIAIFSLNSIDYLTALYVAHRFSGISTPANAAYSSLELQHQLSTSGAQAVFTCAALLETTLKATRAVNIADDKVFIIDVPGAPDAAQKAATQQPSLDQLVAEGSKLPALDVVKWTKGQGARQPAFLCYSSGTSGLPKAVMISHRNVIANVLQISTYESVGRKGVNITTQVEIGLLPFSHIYGLVVIAHAGSFRGDEIIVLPKFELETFLAAIQKHRIQQLRVVPPIVIRLLRTQEVCSKYDLSSVRFLYTGAAPTGQETLLDLRAIYPKWRIGQGYGMTETSTVVCSTSEHDTFDRSSGSLVPGAKAKIIGFDGQEVTKYDTPGELLVQAPSVTLGYLNNEKATNETFVFHDDGRWIRTGDEVIVTLAPSGNEHIVVVDRIKELIKVKGHQVAPAELEAHLLTHPAVSDTAIIQVPDDNAGEVPKAFVVRAPAYASKPEAEVAREIAKHVEEHKAPYKWLKGGVEFIDVIPKSPSGKILRRLLRDQEKAKARKAGSKL</sequence>
<dbReference type="InterPro" id="IPR042099">
    <property type="entry name" value="ANL_N_sf"/>
</dbReference>
<dbReference type="PANTHER" id="PTHR24096:SF422">
    <property type="entry name" value="BCDNA.GH02901"/>
    <property type="match status" value="1"/>
</dbReference>
<dbReference type="Pfam" id="PF00501">
    <property type="entry name" value="AMP-binding"/>
    <property type="match status" value="1"/>
</dbReference>